<protein>
    <submittedName>
        <fullName evidence="8">Tyrosine-type recombinase/integrase</fullName>
    </submittedName>
</protein>
<name>A0ABT5MCU2_9BURK</name>
<feature type="domain" description="Core-binding (CB)" evidence="7">
    <location>
        <begin position="79"/>
        <end position="164"/>
    </location>
</feature>
<organism evidence="8 9">
    <name type="scientific">Curvibacter microcysteis</name>
    <dbReference type="NCBI Taxonomy" id="3026419"/>
    <lineage>
        <taxon>Bacteria</taxon>
        <taxon>Pseudomonadati</taxon>
        <taxon>Pseudomonadota</taxon>
        <taxon>Betaproteobacteria</taxon>
        <taxon>Burkholderiales</taxon>
        <taxon>Comamonadaceae</taxon>
        <taxon>Curvibacter</taxon>
    </lineage>
</organism>
<dbReference type="Gene3D" id="1.10.443.10">
    <property type="entry name" value="Intergrase catalytic core"/>
    <property type="match status" value="1"/>
</dbReference>
<evidence type="ECO:0000256" key="4">
    <source>
        <dbReference type="ARBA" id="ARBA00023172"/>
    </source>
</evidence>
<dbReference type="EMBL" id="JAQSIO010000002">
    <property type="protein sequence ID" value="MDD0814251.1"/>
    <property type="molecule type" value="Genomic_DNA"/>
</dbReference>
<feature type="domain" description="Tyr recombinase" evidence="6">
    <location>
        <begin position="185"/>
        <end position="374"/>
    </location>
</feature>
<dbReference type="PROSITE" id="PS51900">
    <property type="entry name" value="CB"/>
    <property type="match status" value="1"/>
</dbReference>
<reference evidence="8 9" key="1">
    <citation type="submission" date="2023-02" db="EMBL/GenBank/DDBJ databases">
        <title>Bacterial whole genome sequence for Curvibacter sp. HBC28.</title>
        <authorList>
            <person name="Le V."/>
            <person name="Ko S.-R."/>
            <person name="Ahn C.-Y."/>
            <person name="Oh H.-M."/>
        </authorList>
    </citation>
    <scope>NUCLEOTIDE SEQUENCE [LARGE SCALE GENOMIC DNA]</scope>
    <source>
        <strain evidence="8 9">HBC28</strain>
    </source>
</reference>
<dbReference type="InterPro" id="IPR002104">
    <property type="entry name" value="Integrase_catalytic"/>
</dbReference>
<dbReference type="PROSITE" id="PS51898">
    <property type="entry name" value="TYR_RECOMBINASE"/>
    <property type="match status" value="1"/>
</dbReference>
<dbReference type="Pfam" id="PF00589">
    <property type="entry name" value="Phage_integrase"/>
    <property type="match status" value="1"/>
</dbReference>
<evidence type="ECO:0000259" key="6">
    <source>
        <dbReference type="PROSITE" id="PS51898"/>
    </source>
</evidence>
<evidence type="ECO:0000313" key="9">
    <source>
        <dbReference type="Proteomes" id="UP001528672"/>
    </source>
</evidence>
<gene>
    <name evidence="8" type="ORF">PSQ39_06375</name>
</gene>
<comment type="caution">
    <text evidence="8">The sequence shown here is derived from an EMBL/GenBank/DDBJ whole genome shotgun (WGS) entry which is preliminary data.</text>
</comment>
<dbReference type="Gene3D" id="1.10.150.130">
    <property type="match status" value="1"/>
</dbReference>
<evidence type="ECO:0000256" key="2">
    <source>
        <dbReference type="ARBA" id="ARBA00022908"/>
    </source>
</evidence>
<evidence type="ECO:0000313" key="8">
    <source>
        <dbReference type="EMBL" id="MDD0814251.1"/>
    </source>
</evidence>
<evidence type="ECO:0000256" key="1">
    <source>
        <dbReference type="ARBA" id="ARBA00008857"/>
    </source>
</evidence>
<dbReference type="InterPro" id="IPR050090">
    <property type="entry name" value="Tyrosine_recombinase_XerCD"/>
</dbReference>
<dbReference type="InterPro" id="IPR011010">
    <property type="entry name" value="DNA_brk_join_enz"/>
</dbReference>
<keyword evidence="4" id="KW-0233">DNA recombination</keyword>
<evidence type="ECO:0000256" key="5">
    <source>
        <dbReference type="PROSITE-ProRule" id="PRU01248"/>
    </source>
</evidence>
<dbReference type="PANTHER" id="PTHR30349">
    <property type="entry name" value="PHAGE INTEGRASE-RELATED"/>
    <property type="match status" value="1"/>
</dbReference>
<evidence type="ECO:0000256" key="3">
    <source>
        <dbReference type="ARBA" id="ARBA00023125"/>
    </source>
</evidence>
<dbReference type="InterPro" id="IPR013762">
    <property type="entry name" value="Integrase-like_cat_sf"/>
</dbReference>
<dbReference type="Proteomes" id="UP001528672">
    <property type="component" value="Unassembled WGS sequence"/>
</dbReference>
<dbReference type="InterPro" id="IPR022000">
    <property type="entry name" value="Min27-like_integrase_DNA_bind"/>
</dbReference>
<dbReference type="SUPFAM" id="SSF56349">
    <property type="entry name" value="DNA breaking-rejoining enzymes"/>
    <property type="match status" value="1"/>
</dbReference>
<dbReference type="RefSeq" id="WP_273925874.1">
    <property type="nucleotide sequence ID" value="NZ_JAQSIO010000002.1"/>
</dbReference>
<keyword evidence="2" id="KW-0229">DNA integration</keyword>
<dbReference type="Pfam" id="PF12167">
    <property type="entry name" value="Arm-DNA-bind_2"/>
    <property type="match status" value="1"/>
</dbReference>
<comment type="similarity">
    <text evidence="1">Belongs to the 'phage' integrase family.</text>
</comment>
<dbReference type="CDD" id="cd01189">
    <property type="entry name" value="INT_ICEBs1_C_like"/>
    <property type="match status" value="1"/>
</dbReference>
<dbReference type="PANTHER" id="PTHR30349:SF64">
    <property type="entry name" value="PROPHAGE INTEGRASE INTD-RELATED"/>
    <property type="match status" value="1"/>
</dbReference>
<dbReference type="InterPro" id="IPR010998">
    <property type="entry name" value="Integrase_recombinase_N"/>
</dbReference>
<keyword evidence="3 5" id="KW-0238">DNA-binding</keyword>
<proteinExistence type="inferred from homology"/>
<dbReference type="InterPro" id="IPR044068">
    <property type="entry name" value="CB"/>
</dbReference>
<keyword evidence="9" id="KW-1185">Reference proteome</keyword>
<sequence length="391" mass="44029">MGRNGLGVEIRESSIRLSFMLDGKQQRKTLKINGEAIPPTPANIKYAERMAVDIRSRIRFGTFSMKEFFPEDESGPTAMTVTAQLDHWLSAQRIEDSTRAGYESAIKFWKAAPCDKQGHKLGDLAVRAMVTSHCLIALASRPALSGKTVNNYVSVLREAIEMAVTDRLLETNPVEKVPRAKHQKEPPDPFTRDEAERIIGALLLNHPGQVHNLVEFWFWSGMRTSEIFGLTWSNVDRASDTVLVTEALVRGKYKNRTKTNVARTLILNSRAKAALARQRQHTLAAGATVFQDPRYGKAWDDERAFRRSYWTPTLKRLGIRYRRPYNMRHTYATAMLMAGMNPAFCAKQLGHSVDIFLSTYAKWIDGDRNAMEMGRLESALGSDAPQKVAQG</sequence>
<evidence type="ECO:0000259" key="7">
    <source>
        <dbReference type="PROSITE" id="PS51900"/>
    </source>
</evidence>
<accession>A0ABT5MCU2</accession>